<feature type="transmembrane region" description="Helical" evidence="6">
    <location>
        <begin position="21"/>
        <end position="44"/>
    </location>
</feature>
<evidence type="ECO:0008006" key="9">
    <source>
        <dbReference type="Google" id="ProtNLM"/>
    </source>
</evidence>
<comment type="similarity">
    <text evidence="2">Belongs to the membrane magnesium transporter (TC 1.A.67) family.</text>
</comment>
<comment type="caution">
    <text evidence="7">The sequence shown here is derived from an EMBL/GenBank/DDBJ whole genome shotgun (WGS) entry which is preliminary data.</text>
</comment>
<feature type="transmembrane region" description="Helical" evidence="6">
    <location>
        <begin position="82"/>
        <end position="101"/>
    </location>
</feature>
<dbReference type="AlphaFoldDB" id="A0A8K0L0E4"/>
<comment type="subcellular location">
    <subcellularLocation>
        <location evidence="1">Endomembrane system</location>
        <topology evidence="1">Multi-pass membrane protein</topology>
    </subcellularLocation>
</comment>
<dbReference type="InterPro" id="IPR053279">
    <property type="entry name" value="EMC_subunit"/>
</dbReference>
<evidence type="ECO:0000256" key="1">
    <source>
        <dbReference type="ARBA" id="ARBA00004127"/>
    </source>
</evidence>
<dbReference type="PANTHER" id="PTHR28144">
    <property type="entry name" value="ER MEMBRANE PROTEIN COMPLEX SUBUNIT 5"/>
    <property type="match status" value="1"/>
</dbReference>
<organism evidence="7 8">
    <name type="scientific">Elsinoe batatas</name>
    <dbReference type="NCBI Taxonomy" id="2601811"/>
    <lineage>
        <taxon>Eukaryota</taxon>
        <taxon>Fungi</taxon>
        <taxon>Dikarya</taxon>
        <taxon>Ascomycota</taxon>
        <taxon>Pezizomycotina</taxon>
        <taxon>Dothideomycetes</taxon>
        <taxon>Dothideomycetidae</taxon>
        <taxon>Myriangiales</taxon>
        <taxon>Elsinoaceae</taxon>
        <taxon>Elsinoe</taxon>
    </lineage>
</organism>
<evidence type="ECO:0000256" key="5">
    <source>
        <dbReference type="ARBA" id="ARBA00023136"/>
    </source>
</evidence>
<name>A0A8K0L0E4_9PEZI</name>
<gene>
    <name evidence="7" type="ORF">KVT40_005545</name>
</gene>
<sequence>MKLPITSRSLHHQHLQSIITMGVLSNGLNALGLVLLIHAVYSAYEVATYPALPSEPLTTTTPSSAPGVNAATSPKFSLPTDITIEILTSVLLLCIGIVLGAPDLKPIQWRVWAGKIEKEKRKPLKNLDEGFGGNPYIGLEQRAGFLDIREERKKFAQWVKDGGS</sequence>
<evidence type="ECO:0000313" key="7">
    <source>
        <dbReference type="EMBL" id="KAG8626600.1"/>
    </source>
</evidence>
<keyword evidence="8" id="KW-1185">Reference proteome</keyword>
<accession>A0A8K0L0E4</accession>
<reference evidence="7" key="1">
    <citation type="submission" date="2021-07" db="EMBL/GenBank/DDBJ databases">
        <title>Elsinoe batatas strain:CRI-CJ2 Genome sequencing and assembly.</title>
        <authorList>
            <person name="Huang L."/>
        </authorList>
    </citation>
    <scope>NUCLEOTIDE SEQUENCE</scope>
    <source>
        <strain evidence="7">CRI-CJ2</strain>
    </source>
</reference>
<evidence type="ECO:0000256" key="3">
    <source>
        <dbReference type="ARBA" id="ARBA00022692"/>
    </source>
</evidence>
<dbReference type="GO" id="GO:0034975">
    <property type="term" value="P:protein folding in endoplasmic reticulum"/>
    <property type="evidence" value="ECO:0007669"/>
    <property type="project" value="TreeGrafter"/>
</dbReference>
<evidence type="ECO:0000256" key="2">
    <source>
        <dbReference type="ARBA" id="ARBA00006109"/>
    </source>
</evidence>
<dbReference type="GO" id="GO:0072546">
    <property type="term" value="C:EMC complex"/>
    <property type="evidence" value="ECO:0007669"/>
    <property type="project" value="TreeGrafter"/>
</dbReference>
<evidence type="ECO:0000256" key="4">
    <source>
        <dbReference type="ARBA" id="ARBA00022989"/>
    </source>
</evidence>
<dbReference type="EMBL" id="JAESVG020000006">
    <property type="protein sequence ID" value="KAG8626600.1"/>
    <property type="molecule type" value="Genomic_DNA"/>
</dbReference>
<dbReference type="Proteomes" id="UP000809789">
    <property type="component" value="Unassembled WGS sequence"/>
</dbReference>
<dbReference type="PANTHER" id="PTHR28144:SF1">
    <property type="entry name" value="ER MEMBRANE PROTEIN COMPLEX SUBUNIT 5"/>
    <property type="match status" value="1"/>
</dbReference>
<protein>
    <recommendedName>
        <fullName evidence="9">Magnesium transporter</fullName>
    </recommendedName>
</protein>
<keyword evidence="3 6" id="KW-0812">Transmembrane</keyword>
<dbReference type="OrthoDB" id="44756at2759"/>
<evidence type="ECO:0000256" key="6">
    <source>
        <dbReference type="SAM" id="Phobius"/>
    </source>
</evidence>
<dbReference type="InterPro" id="IPR018937">
    <property type="entry name" value="MMgT"/>
</dbReference>
<keyword evidence="4 6" id="KW-1133">Transmembrane helix</keyword>
<keyword evidence="5 6" id="KW-0472">Membrane</keyword>
<evidence type="ECO:0000313" key="8">
    <source>
        <dbReference type="Proteomes" id="UP000809789"/>
    </source>
</evidence>
<dbReference type="Pfam" id="PF10270">
    <property type="entry name" value="MMgT"/>
    <property type="match status" value="1"/>
</dbReference>
<proteinExistence type="inferred from homology"/>